<keyword evidence="3" id="KW-1185">Reference proteome</keyword>
<accession>A0ABU9HBG9</accession>
<evidence type="ECO:0000313" key="2">
    <source>
        <dbReference type="EMBL" id="MEL0659221.1"/>
    </source>
</evidence>
<dbReference type="Proteomes" id="UP001366060">
    <property type="component" value="Unassembled WGS sequence"/>
</dbReference>
<evidence type="ECO:0000313" key="3">
    <source>
        <dbReference type="Proteomes" id="UP001366060"/>
    </source>
</evidence>
<reference evidence="2 3" key="1">
    <citation type="submission" date="2024-02" db="EMBL/GenBank/DDBJ databases">
        <title>Bacteria isolated from the canopy kelp, Nereocystis luetkeana.</title>
        <authorList>
            <person name="Pfister C.A."/>
            <person name="Younker I.T."/>
            <person name="Light S.H."/>
        </authorList>
    </citation>
    <scope>NUCLEOTIDE SEQUENCE [LARGE SCALE GENOMIC DNA]</scope>
    <source>
        <strain evidence="2 3">TI.2.07</strain>
    </source>
</reference>
<comment type="caution">
    <text evidence="2">The sequence shown here is derived from an EMBL/GenBank/DDBJ whole genome shotgun (WGS) entry which is preliminary data.</text>
</comment>
<organism evidence="2 3">
    <name type="scientific">Psychromonas arctica</name>
    <dbReference type="NCBI Taxonomy" id="168275"/>
    <lineage>
        <taxon>Bacteria</taxon>
        <taxon>Pseudomonadati</taxon>
        <taxon>Pseudomonadota</taxon>
        <taxon>Gammaproteobacteria</taxon>
        <taxon>Alteromonadales</taxon>
        <taxon>Psychromonadaceae</taxon>
        <taxon>Psychromonas</taxon>
    </lineage>
</organism>
<name>A0ABU9HBG9_9GAMM</name>
<dbReference type="InterPro" id="IPR016087">
    <property type="entry name" value="Chalcone_isomerase"/>
</dbReference>
<dbReference type="EMBL" id="JBAKBA010000017">
    <property type="protein sequence ID" value="MEL0659221.1"/>
    <property type="molecule type" value="Genomic_DNA"/>
</dbReference>
<keyword evidence="2" id="KW-0413">Isomerase</keyword>
<proteinExistence type="predicted"/>
<feature type="domain" description="Chalcone isomerase" evidence="1">
    <location>
        <begin position="71"/>
        <end position="204"/>
    </location>
</feature>
<evidence type="ECO:0000259" key="1">
    <source>
        <dbReference type="Pfam" id="PF16036"/>
    </source>
</evidence>
<dbReference type="GO" id="GO:0016853">
    <property type="term" value="F:isomerase activity"/>
    <property type="evidence" value="ECO:0007669"/>
    <property type="project" value="UniProtKB-KW"/>
</dbReference>
<gene>
    <name evidence="2" type="ORF">V6255_08720</name>
</gene>
<dbReference type="RefSeq" id="WP_341627795.1">
    <property type="nucleotide sequence ID" value="NZ_JBAKBA010000017.1"/>
</dbReference>
<protein>
    <submittedName>
        <fullName evidence="2">Chalcone isomerase family protein</fullName>
    </submittedName>
</protein>
<dbReference type="Pfam" id="PF16036">
    <property type="entry name" value="Chalcone_3"/>
    <property type="match status" value="1"/>
</dbReference>
<sequence length="206" mass="23827">MHKFIKLPIYWDLSSLKYSLVLLPKIILLALLFTVFLKNSAFADEMVESDQWESTLDEVEKEQPVKQIGKAVFSVFIWDVYESELSTTSGQYPEISKNGTLIYKINYLRSISSKELIQRTIEQWQHLGIKEDVYNAFTPKLKQIWPDIKSGDNLTLVVEQNRSAFYFNDQFAGSIDDADFAPLFLDIWLSENTSEPKLRTTLLGNQ</sequence>